<name>A0A0M3IVE9_ASCLU</name>
<keyword evidence="1" id="KW-1185">Reference proteome</keyword>
<sequence length="77" mass="9381">MNAMAQAALFVPMKTVYARFVELYMNKVQQLQSKAHWRNIWILWDLRDYNEHNGQWSVQRRENHAEKTMRSKLQSEQ</sequence>
<protein>
    <submittedName>
        <fullName evidence="2">Transposase</fullName>
    </submittedName>
</protein>
<reference evidence="2" key="1">
    <citation type="submission" date="2017-02" db="UniProtKB">
        <authorList>
            <consortium name="WormBaseParasite"/>
        </authorList>
    </citation>
    <scope>IDENTIFICATION</scope>
</reference>
<evidence type="ECO:0000313" key="1">
    <source>
        <dbReference type="Proteomes" id="UP000036681"/>
    </source>
</evidence>
<accession>A0A0M3IVE9</accession>
<dbReference type="AlphaFoldDB" id="A0A0M3IVE9"/>
<proteinExistence type="predicted"/>
<dbReference type="WBParaSite" id="ALUE_0002272701-mRNA-1">
    <property type="protein sequence ID" value="ALUE_0002272701-mRNA-1"/>
    <property type="gene ID" value="ALUE_0002272701"/>
</dbReference>
<organism evidence="1 2">
    <name type="scientific">Ascaris lumbricoides</name>
    <name type="common">Giant roundworm</name>
    <dbReference type="NCBI Taxonomy" id="6252"/>
    <lineage>
        <taxon>Eukaryota</taxon>
        <taxon>Metazoa</taxon>
        <taxon>Ecdysozoa</taxon>
        <taxon>Nematoda</taxon>
        <taxon>Chromadorea</taxon>
        <taxon>Rhabditida</taxon>
        <taxon>Spirurina</taxon>
        <taxon>Ascaridomorpha</taxon>
        <taxon>Ascaridoidea</taxon>
        <taxon>Ascarididae</taxon>
        <taxon>Ascaris</taxon>
    </lineage>
</organism>
<evidence type="ECO:0000313" key="2">
    <source>
        <dbReference type="WBParaSite" id="ALUE_0002272701-mRNA-1"/>
    </source>
</evidence>
<dbReference type="Proteomes" id="UP000036681">
    <property type="component" value="Unplaced"/>
</dbReference>